<gene>
    <name evidence="2" type="ORF">MMINT_16325</name>
</gene>
<name>R9TBU5_METII</name>
<dbReference type="Proteomes" id="UP000014070">
    <property type="component" value="Chromosome"/>
</dbReference>
<feature type="transmembrane region" description="Helical" evidence="1">
    <location>
        <begin position="7"/>
        <end position="28"/>
    </location>
</feature>
<dbReference type="Pfam" id="PF12650">
    <property type="entry name" value="DUF3784"/>
    <property type="match status" value="1"/>
</dbReference>
<feature type="transmembrane region" description="Helical" evidence="1">
    <location>
        <begin position="78"/>
        <end position="98"/>
    </location>
</feature>
<evidence type="ECO:0008006" key="4">
    <source>
        <dbReference type="Google" id="ProtNLM"/>
    </source>
</evidence>
<dbReference type="EMBL" id="CP005934">
    <property type="protein sequence ID" value="AGN26933.1"/>
    <property type="molecule type" value="Genomic_DNA"/>
</dbReference>
<evidence type="ECO:0000313" key="2">
    <source>
        <dbReference type="EMBL" id="AGN26933.1"/>
    </source>
</evidence>
<organism evidence="2 3">
    <name type="scientific">Methanomassiliicoccus intestinalis (strain Issoire-Mx1)</name>
    <dbReference type="NCBI Taxonomy" id="1295009"/>
    <lineage>
        <taxon>Archaea</taxon>
        <taxon>Methanobacteriati</taxon>
        <taxon>Thermoplasmatota</taxon>
        <taxon>Thermoplasmata</taxon>
        <taxon>Methanomassiliicoccales</taxon>
        <taxon>Methanomassiliicoccaceae</taxon>
        <taxon>Methanomassiliicoccus</taxon>
    </lineage>
</organism>
<dbReference type="GeneID" id="41324000"/>
<dbReference type="RefSeq" id="WP_020449458.1">
    <property type="nucleotide sequence ID" value="NC_021353.1"/>
</dbReference>
<evidence type="ECO:0000256" key="1">
    <source>
        <dbReference type="SAM" id="Phobius"/>
    </source>
</evidence>
<evidence type="ECO:0000313" key="3">
    <source>
        <dbReference type="Proteomes" id="UP000014070"/>
    </source>
</evidence>
<keyword evidence="3" id="KW-1185">Reference proteome</keyword>
<keyword evidence="1" id="KW-0472">Membrane</keyword>
<protein>
    <recommendedName>
        <fullName evidence="4">DUF3784 domain-containing protein</fullName>
    </recommendedName>
</protein>
<dbReference type="AlphaFoldDB" id="R9TBU5"/>
<dbReference type="KEGG" id="mer:MMINT_16325"/>
<dbReference type="InterPro" id="IPR017259">
    <property type="entry name" value="UCP037672"/>
</dbReference>
<sequence>MDDSSKLAALAVISPFLIIAILIFALVSPNGSEYISWIFLLAMIVISVIFLCGKGTWAIAGFNTMNDSEKSQYDTKKLASLVGLVSLTTIPLILSAIIESEGLLIFSIILMVCASIFVIVFCNKRCML</sequence>
<dbReference type="InParanoid" id="R9TBU5"/>
<dbReference type="HOGENOM" id="CLU_1954548_0_0_2"/>
<feature type="transmembrane region" description="Helical" evidence="1">
    <location>
        <begin position="34"/>
        <end position="57"/>
    </location>
</feature>
<reference evidence="2 3" key="1">
    <citation type="journal article" date="2013" name="Genome Announc.">
        <title>Genome sequence of 'Candidatus Methanomassiliicoccus intestinalis' Issoire-Mx1, a third thermoplasmatales-related methanogenic archaeon from human feces.</title>
        <authorList>
            <person name="Borrel G."/>
            <person name="Harris H.M."/>
            <person name="Parisot N."/>
            <person name="Gaci N."/>
            <person name="Tottey W."/>
            <person name="Mihajlovski A."/>
            <person name="Deane J."/>
            <person name="Gribaldo S."/>
            <person name="Bardot O."/>
            <person name="Peyretaillade E."/>
            <person name="Peyret P."/>
            <person name="O'Toole P.W."/>
            <person name="Brugere J.F."/>
        </authorList>
    </citation>
    <scope>NUCLEOTIDE SEQUENCE [LARGE SCALE GENOMIC DNA]</scope>
    <source>
        <strain evidence="2 3">Issoire-Mx1</strain>
    </source>
</reference>
<proteinExistence type="predicted"/>
<keyword evidence="1" id="KW-1133">Transmembrane helix</keyword>
<accession>R9TBU5</accession>
<keyword evidence="1" id="KW-0812">Transmembrane</keyword>
<feature type="transmembrane region" description="Helical" evidence="1">
    <location>
        <begin position="104"/>
        <end position="122"/>
    </location>
</feature>